<evidence type="ECO:0000313" key="10">
    <source>
        <dbReference type="EMBL" id="EFA80126.1"/>
    </source>
</evidence>
<dbReference type="Gene3D" id="2.40.160.10">
    <property type="entry name" value="Porin"/>
    <property type="match status" value="1"/>
</dbReference>
<keyword evidence="11" id="KW-1185">Reference proteome</keyword>
<dbReference type="STRING" id="670386.D3BDZ5"/>
<dbReference type="Pfam" id="PF01459">
    <property type="entry name" value="Porin_3"/>
    <property type="match status" value="1"/>
</dbReference>
<keyword evidence="8" id="KW-0496">Mitochondrion</keyword>
<keyword evidence="5" id="KW-0812">Transmembrane</keyword>
<dbReference type="RefSeq" id="XP_020432246.1">
    <property type="nucleotide sequence ID" value="XM_020577798.1"/>
</dbReference>
<evidence type="ECO:0000256" key="5">
    <source>
        <dbReference type="ARBA" id="ARBA00022692"/>
    </source>
</evidence>
<reference evidence="10 11" key="1">
    <citation type="journal article" date="2011" name="Genome Res.">
        <title>Phylogeny-wide analysis of social amoeba genomes highlights ancient origins for complex intercellular communication.</title>
        <authorList>
            <person name="Heidel A.J."/>
            <person name="Lawal H.M."/>
            <person name="Felder M."/>
            <person name="Schilde C."/>
            <person name="Helps N.R."/>
            <person name="Tunggal B."/>
            <person name="Rivero F."/>
            <person name="John U."/>
            <person name="Schleicher M."/>
            <person name="Eichinger L."/>
            <person name="Platzer M."/>
            <person name="Noegel A.A."/>
            <person name="Schaap P."/>
            <person name="Gloeckner G."/>
        </authorList>
    </citation>
    <scope>NUCLEOTIDE SEQUENCE [LARGE SCALE GENOMIC DNA]</scope>
    <source>
        <strain evidence="11">ATCC 26659 / Pp 5 / PN500</strain>
    </source>
</reference>
<comment type="similarity">
    <text evidence="2">Belongs to the Tom40 family.</text>
</comment>
<evidence type="ECO:0000256" key="1">
    <source>
        <dbReference type="ARBA" id="ARBA00004374"/>
    </source>
</evidence>
<evidence type="ECO:0000256" key="2">
    <source>
        <dbReference type="ARBA" id="ARBA00010510"/>
    </source>
</evidence>
<evidence type="ECO:0000256" key="6">
    <source>
        <dbReference type="ARBA" id="ARBA00022787"/>
    </source>
</evidence>
<gene>
    <name evidence="10" type="primary">tom40</name>
    <name evidence="10" type="ORF">PPL_06948</name>
</gene>
<dbReference type="InterPro" id="IPR027246">
    <property type="entry name" value="Porin_Euk/Tom40"/>
</dbReference>
<dbReference type="GO" id="GO:0008320">
    <property type="term" value="F:protein transmembrane transporter activity"/>
    <property type="evidence" value="ECO:0007669"/>
    <property type="project" value="InterPro"/>
</dbReference>
<dbReference type="GO" id="GO:0030150">
    <property type="term" value="P:protein import into mitochondrial matrix"/>
    <property type="evidence" value="ECO:0007669"/>
    <property type="project" value="InterPro"/>
</dbReference>
<evidence type="ECO:0000256" key="3">
    <source>
        <dbReference type="ARBA" id="ARBA00022448"/>
    </source>
</evidence>
<sequence length="298" mass="32910">MASVATNDNTPAVEGGAIKRVSKLPYPGKFEDINRIASEVLSPQDAFDGFKCEVSGMSSNQFQFSHAFHMGQSEETPKYALTTVFSDETNPPTAIGKVDSDGKVFGRFITATLGGRMFISGTVNINKDFQTYLGGEIEHKHPTQNIVVKYDANNTFAAGYIRSITKRWAGGLEITRSPAQRLFMYTLGVRYNRGPNSYVFTANNYAQAAMTYSFKKANAELATELQMMLGQTGLASKLSVGLRYGFTQQVFKIRADTEGTVVGMYEEKLTPSFRISFCSTLNYFTNDFKFGIGLSISR</sequence>
<keyword evidence="3" id="KW-0813">Transport</keyword>
<keyword evidence="9" id="KW-0472">Membrane</keyword>
<dbReference type="Proteomes" id="UP000001396">
    <property type="component" value="Unassembled WGS sequence"/>
</dbReference>
<evidence type="ECO:0000313" key="11">
    <source>
        <dbReference type="Proteomes" id="UP000001396"/>
    </source>
</evidence>
<dbReference type="FunCoup" id="D3BDZ5">
    <property type="interactions" value="19"/>
</dbReference>
<dbReference type="InParanoid" id="D3BDZ5"/>
<keyword evidence="6" id="KW-1000">Mitochondrion outer membrane</keyword>
<protein>
    <submittedName>
        <fullName evidence="10">Translocase of outer mitochondrial membrane</fullName>
    </submittedName>
</protein>
<evidence type="ECO:0000256" key="9">
    <source>
        <dbReference type="ARBA" id="ARBA00023136"/>
    </source>
</evidence>
<evidence type="ECO:0000256" key="4">
    <source>
        <dbReference type="ARBA" id="ARBA00022452"/>
    </source>
</evidence>
<keyword evidence="4" id="KW-1134">Transmembrane beta strand</keyword>
<keyword evidence="7" id="KW-0653">Protein transport</keyword>
<accession>D3BDZ5</accession>
<dbReference type="PANTHER" id="PTHR10802">
    <property type="entry name" value="MITOCHONDRIAL IMPORT RECEPTOR SUBUNIT TOM40"/>
    <property type="match status" value="1"/>
</dbReference>
<dbReference type="InterPro" id="IPR037930">
    <property type="entry name" value="Tom40"/>
</dbReference>
<name>D3BDZ5_HETP5</name>
<dbReference type="GO" id="GO:0005741">
    <property type="term" value="C:mitochondrial outer membrane"/>
    <property type="evidence" value="ECO:0007669"/>
    <property type="project" value="UniProtKB-SubCell"/>
</dbReference>
<dbReference type="GeneID" id="31362429"/>
<dbReference type="OMA" id="NSSHIFH"/>
<dbReference type="EMBL" id="ADBJ01000031">
    <property type="protein sequence ID" value="EFA80126.1"/>
    <property type="molecule type" value="Genomic_DNA"/>
</dbReference>
<comment type="caution">
    <text evidence="10">The sequence shown here is derived from an EMBL/GenBank/DDBJ whole genome shotgun (WGS) entry which is preliminary data.</text>
</comment>
<evidence type="ECO:0000256" key="8">
    <source>
        <dbReference type="ARBA" id="ARBA00023128"/>
    </source>
</evidence>
<organism evidence="10 11">
    <name type="scientific">Heterostelium pallidum (strain ATCC 26659 / Pp 5 / PN500)</name>
    <name type="common">Cellular slime mold</name>
    <name type="synonym">Polysphondylium pallidum</name>
    <dbReference type="NCBI Taxonomy" id="670386"/>
    <lineage>
        <taxon>Eukaryota</taxon>
        <taxon>Amoebozoa</taxon>
        <taxon>Evosea</taxon>
        <taxon>Eumycetozoa</taxon>
        <taxon>Dictyostelia</taxon>
        <taxon>Acytosteliales</taxon>
        <taxon>Acytosteliaceae</taxon>
        <taxon>Heterostelium</taxon>
    </lineage>
</organism>
<dbReference type="InterPro" id="IPR023614">
    <property type="entry name" value="Porin_dom_sf"/>
</dbReference>
<dbReference type="AlphaFoldDB" id="D3BDZ5"/>
<evidence type="ECO:0000256" key="7">
    <source>
        <dbReference type="ARBA" id="ARBA00022927"/>
    </source>
</evidence>
<proteinExistence type="inferred from homology"/>
<comment type="subcellular location">
    <subcellularLocation>
        <location evidence="1">Mitochondrion outer membrane</location>
        <topology evidence="1">Multi-pass membrane protein</topology>
    </subcellularLocation>
</comment>